<gene>
    <name evidence="10" type="ORF">METZ01_LOCUS298907</name>
</gene>
<sequence>MEINTQQISSLLKEKLNEYKADIDVAEVGEIRMVGDGVARIHGLENVLSSELLEFPNNVMGMALNLEEDEVGAVLFGDSRLVKEGDLVKRTGKVVEIGVGKEFLGRVINPLGQPVDGKGEIK</sequence>
<comment type="similarity">
    <text evidence="1">Belongs to the ATPase alpha/beta chains family.</text>
</comment>
<feature type="domain" description="ATPase F1/V1/A1 complex alpha/beta subunit N-terminal" evidence="9">
    <location>
        <begin position="25"/>
        <end position="92"/>
    </location>
</feature>
<dbReference type="Pfam" id="PF02874">
    <property type="entry name" value="ATP-synt_ab_N"/>
    <property type="match status" value="1"/>
</dbReference>
<keyword evidence="8" id="KW-0066">ATP synthesis</keyword>
<dbReference type="GO" id="GO:0005524">
    <property type="term" value="F:ATP binding"/>
    <property type="evidence" value="ECO:0007669"/>
    <property type="project" value="UniProtKB-KW"/>
</dbReference>
<dbReference type="GO" id="GO:0043531">
    <property type="term" value="F:ADP binding"/>
    <property type="evidence" value="ECO:0007669"/>
    <property type="project" value="TreeGrafter"/>
</dbReference>
<evidence type="ECO:0000259" key="9">
    <source>
        <dbReference type="Pfam" id="PF02874"/>
    </source>
</evidence>
<dbReference type="GO" id="GO:0045259">
    <property type="term" value="C:proton-transporting ATP synthase complex"/>
    <property type="evidence" value="ECO:0007669"/>
    <property type="project" value="UniProtKB-KW"/>
</dbReference>
<dbReference type="EMBL" id="UINC01092455">
    <property type="protein sequence ID" value="SVC46053.1"/>
    <property type="molecule type" value="Genomic_DNA"/>
</dbReference>
<keyword evidence="3" id="KW-0547">Nucleotide-binding</keyword>
<evidence type="ECO:0000256" key="6">
    <source>
        <dbReference type="ARBA" id="ARBA00023136"/>
    </source>
</evidence>
<keyword evidence="7" id="KW-0139">CF(1)</keyword>
<name>A0A382MAP4_9ZZZZ</name>
<keyword evidence="6" id="KW-0472">Membrane</keyword>
<reference evidence="10" key="1">
    <citation type="submission" date="2018-05" db="EMBL/GenBank/DDBJ databases">
        <authorList>
            <person name="Lanie J.A."/>
            <person name="Ng W.-L."/>
            <person name="Kazmierczak K.M."/>
            <person name="Andrzejewski T.M."/>
            <person name="Davidsen T.M."/>
            <person name="Wayne K.J."/>
            <person name="Tettelin H."/>
            <person name="Glass J.I."/>
            <person name="Rusch D."/>
            <person name="Podicherti R."/>
            <person name="Tsui H.-C.T."/>
            <person name="Winkler M.E."/>
        </authorList>
    </citation>
    <scope>NUCLEOTIDE SEQUENCE</scope>
</reference>
<dbReference type="FunFam" id="2.40.30.20:FF:000001">
    <property type="entry name" value="ATP synthase subunit alpha"/>
    <property type="match status" value="1"/>
</dbReference>
<dbReference type="Gene3D" id="2.40.30.20">
    <property type="match status" value="1"/>
</dbReference>
<dbReference type="PANTHER" id="PTHR48082:SF2">
    <property type="entry name" value="ATP SYNTHASE SUBUNIT ALPHA, MITOCHONDRIAL"/>
    <property type="match status" value="1"/>
</dbReference>
<dbReference type="PANTHER" id="PTHR48082">
    <property type="entry name" value="ATP SYNTHASE SUBUNIT ALPHA, MITOCHONDRIAL"/>
    <property type="match status" value="1"/>
</dbReference>
<dbReference type="AlphaFoldDB" id="A0A382MAP4"/>
<dbReference type="SUPFAM" id="SSF50615">
    <property type="entry name" value="N-terminal domain of alpha and beta subunits of F1 ATP synthase"/>
    <property type="match status" value="1"/>
</dbReference>
<dbReference type="InterPro" id="IPR004100">
    <property type="entry name" value="ATPase_F1/V1/A1_a/bsu_N"/>
</dbReference>
<keyword evidence="2" id="KW-0813">Transport</keyword>
<evidence type="ECO:0000256" key="8">
    <source>
        <dbReference type="ARBA" id="ARBA00023310"/>
    </source>
</evidence>
<keyword evidence="5" id="KW-0406">Ion transport</keyword>
<proteinExistence type="inferred from homology"/>
<dbReference type="InterPro" id="IPR027417">
    <property type="entry name" value="P-loop_NTPase"/>
</dbReference>
<dbReference type="GO" id="GO:0046933">
    <property type="term" value="F:proton-transporting ATP synthase activity, rotational mechanism"/>
    <property type="evidence" value="ECO:0007669"/>
    <property type="project" value="InterPro"/>
</dbReference>
<dbReference type="InterPro" id="IPR005294">
    <property type="entry name" value="ATP_synth_F1_asu"/>
</dbReference>
<evidence type="ECO:0000256" key="7">
    <source>
        <dbReference type="ARBA" id="ARBA00023196"/>
    </source>
</evidence>
<evidence type="ECO:0000256" key="3">
    <source>
        <dbReference type="ARBA" id="ARBA00022741"/>
    </source>
</evidence>
<accession>A0A382MAP4</accession>
<evidence type="ECO:0000256" key="5">
    <source>
        <dbReference type="ARBA" id="ARBA00023065"/>
    </source>
</evidence>
<keyword evidence="4" id="KW-0067">ATP-binding</keyword>
<evidence type="ECO:0000256" key="1">
    <source>
        <dbReference type="ARBA" id="ARBA00008936"/>
    </source>
</evidence>
<feature type="non-terminal residue" evidence="10">
    <location>
        <position position="122"/>
    </location>
</feature>
<protein>
    <recommendedName>
        <fullName evidence="9">ATPase F1/V1/A1 complex alpha/beta subunit N-terminal domain-containing protein</fullName>
    </recommendedName>
</protein>
<dbReference type="InterPro" id="IPR023366">
    <property type="entry name" value="ATP_synth_asu-like_sf"/>
</dbReference>
<evidence type="ECO:0000256" key="2">
    <source>
        <dbReference type="ARBA" id="ARBA00022448"/>
    </source>
</evidence>
<organism evidence="10">
    <name type="scientific">marine metagenome</name>
    <dbReference type="NCBI Taxonomy" id="408172"/>
    <lineage>
        <taxon>unclassified sequences</taxon>
        <taxon>metagenomes</taxon>
        <taxon>ecological metagenomes</taxon>
    </lineage>
</organism>
<dbReference type="InterPro" id="IPR036121">
    <property type="entry name" value="ATPase_F1/V1/A1_a/bsu_N_sf"/>
</dbReference>
<evidence type="ECO:0000313" key="10">
    <source>
        <dbReference type="EMBL" id="SVC46053.1"/>
    </source>
</evidence>
<evidence type="ECO:0000256" key="4">
    <source>
        <dbReference type="ARBA" id="ARBA00022840"/>
    </source>
</evidence>
<dbReference type="Gene3D" id="3.40.50.300">
    <property type="entry name" value="P-loop containing nucleotide triphosphate hydrolases"/>
    <property type="match status" value="1"/>
</dbReference>
<dbReference type="CDD" id="cd18116">
    <property type="entry name" value="ATP-synt_F1_alpha_N"/>
    <property type="match status" value="1"/>
</dbReference>